<evidence type="ECO:0000313" key="2">
    <source>
        <dbReference type="EMBL" id="VEU74607.1"/>
    </source>
</evidence>
<proteinExistence type="predicted"/>
<protein>
    <submittedName>
        <fullName evidence="2">Uncharacterized protein</fullName>
    </submittedName>
</protein>
<evidence type="ECO:0000313" key="3">
    <source>
        <dbReference type="Proteomes" id="UP000290985"/>
    </source>
</evidence>
<sequence length="466" mass="53465">MKNIFLKIGEPVANVTQLSSIVANNIDTSNISKIQQNKKVIDYKFLRKLGNELQNQNRDLIDKFTNLMLDKKISGTKVAENLQKDDLKAFSKTLLTKLLKENKISQEDYNKYINTPISDSMFENFKREFKKYSIQTKKEVIVKYSSKKFKDSLKRVTIDYANSYKLNIIDGEINSKKISLEFNNLEKKAKEIIKLRNEIKNNLKYWTEVKRDYVAANIGLGISSFFVGIFSIFAPVLVLGSLALTTAAFLISQKINEINYNIEIADLKVKYYGSLISQTDDPITALKILHGNIWAAGSAESSLISLASQIAKKVGKPQNWGVLKFLGDFFSKKKFIAFAAINDAIEVGFNSHELYLTNQRIAYINKKEKEINNSLSEIYQRIEELKKYNWVVINETEQTDFYWNGGRGGKNLVFKNLQTGEIKTINELLKYSDFELRAQGLQKVYDHKKGFYIRKIKNSSKEDNLG</sequence>
<keyword evidence="1" id="KW-0812">Transmembrane</keyword>
<dbReference type="AlphaFoldDB" id="A0A449B1X3"/>
<dbReference type="RefSeq" id="WP_129725420.1">
    <property type="nucleotide sequence ID" value="NZ_LR215036.1"/>
</dbReference>
<dbReference type="OrthoDB" id="401237at2"/>
<organism evidence="2 3">
    <name type="scientific">Mycoplasmopsis citelli</name>
    <dbReference type="NCBI Taxonomy" id="171281"/>
    <lineage>
        <taxon>Bacteria</taxon>
        <taxon>Bacillati</taxon>
        <taxon>Mycoplasmatota</taxon>
        <taxon>Mycoplasmoidales</taxon>
        <taxon>Metamycoplasmataceae</taxon>
        <taxon>Mycoplasmopsis</taxon>
    </lineage>
</organism>
<feature type="transmembrane region" description="Helical" evidence="1">
    <location>
        <begin position="225"/>
        <end position="251"/>
    </location>
</feature>
<accession>A0A449B1X3</accession>
<keyword evidence="3" id="KW-1185">Reference proteome</keyword>
<dbReference type="Proteomes" id="UP000290985">
    <property type="component" value="Chromosome"/>
</dbReference>
<gene>
    <name evidence="2" type="ORF">NCTC10181_00461</name>
</gene>
<dbReference type="EMBL" id="LR215036">
    <property type="protein sequence ID" value="VEU74607.1"/>
    <property type="molecule type" value="Genomic_DNA"/>
</dbReference>
<evidence type="ECO:0000256" key="1">
    <source>
        <dbReference type="SAM" id="Phobius"/>
    </source>
</evidence>
<reference evidence="2 3" key="1">
    <citation type="submission" date="2019-01" db="EMBL/GenBank/DDBJ databases">
        <authorList>
            <consortium name="Pathogen Informatics"/>
        </authorList>
    </citation>
    <scope>NUCLEOTIDE SEQUENCE [LARGE SCALE GENOMIC DNA]</scope>
    <source>
        <strain evidence="2 3">NCTC10181</strain>
    </source>
</reference>
<dbReference type="KEGG" id="mcit:NCTC10181_00461"/>
<keyword evidence="1" id="KW-0472">Membrane</keyword>
<name>A0A449B1X3_9BACT</name>
<keyword evidence="1" id="KW-1133">Transmembrane helix</keyword>